<evidence type="ECO:0000256" key="4">
    <source>
        <dbReference type="ARBA" id="ARBA00022692"/>
    </source>
</evidence>
<protein>
    <submittedName>
        <fullName evidence="8">MATE efflux family protein</fullName>
    </submittedName>
</protein>
<evidence type="ECO:0000256" key="1">
    <source>
        <dbReference type="ARBA" id="ARBA00004651"/>
    </source>
</evidence>
<dbReference type="Proteomes" id="UP000016649">
    <property type="component" value="Unassembled WGS sequence"/>
</dbReference>
<comment type="caution">
    <text evidence="8">The sequence shown here is derived from an EMBL/GenBank/DDBJ whole genome shotgun (WGS) entry which is preliminary data.</text>
</comment>
<keyword evidence="3" id="KW-1003">Cell membrane</keyword>
<dbReference type="RefSeq" id="WP_021687838.1">
    <property type="nucleotide sequence ID" value="NZ_KI260569.1"/>
</dbReference>
<evidence type="ECO:0000313" key="8">
    <source>
        <dbReference type="EMBL" id="ERJ91979.1"/>
    </source>
</evidence>
<name>A0ABN0NX38_TRELE</name>
<feature type="transmembrane region" description="Helical" evidence="7">
    <location>
        <begin position="99"/>
        <end position="122"/>
    </location>
</feature>
<feature type="transmembrane region" description="Helical" evidence="7">
    <location>
        <begin position="439"/>
        <end position="463"/>
    </location>
</feature>
<feature type="transmembrane region" description="Helical" evidence="7">
    <location>
        <begin position="67"/>
        <end position="87"/>
    </location>
</feature>
<reference evidence="8 9" key="1">
    <citation type="submission" date="2013-08" db="EMBL/GenBank/DDBJ databases">
        <authorList>
            <person name="Weinstock G."/>
            <person name="Sodergren E."/>
            <person name="Wylie T."/>
            <person name="Fulton L."/>
            <person name="Fulton R."/>
            <person name="Fronick C."/>
            <person name="O'Laughlin M."/>
            <person name="Godfrey J."/>
            <person name="Miner T."/>
            <person name="Herter B."/>
            <person name="Appelbaum E."/>
            <person name="Cordes M."/>
            <person name="Lek S."/>
            <person name="Wollam A."/>
            <person name="Pepin K.H."/>
            <person name="Palsikar V.B."/>
            <person name="Mitreva M."/>
            <person name="Wilson R.K."/>
        </authorList>
    </citation>
    <scope>NUCLEOTIDE SEQUENCE [LARGE SCALE GENOMIC DNA]</scope>
    <source>
        <strain evidence="8 9">ATCC 700332</strain>
    </source>
</reference>
<feature type="transmembrane region" description="Helical" evidence="7">
    <location>
        <begin position="340"/>
        <end position="361"/>
    </location>
</feature>
<dbReference type="Pfam" id="PF01554">
    <property type="entry name" value="MatE"/>
    <property type="match status" value="2"/>
</dbReference>
<keyword evidence="6 7" id="KW-0472">Membrane</keyword>
<organism evidence="8 9">
    <name type="scientific">Treponema lecithinolyticum ATCC 700332</name>
    <dbReference type="NCBI Taxonomy" id="1321815"/>
    <lineage>
        <taxon>Bacteria</taxon>
        <taxon>Pseudomonadati</taxon>
        <taxon>Spirochaetota</taxon>
        <taxon>Spirochaetia</taxon>
        <taxon>Spirochaetales</taxon>
        <taxon>Treponemataceae</taxon>
        <taxon>Treponema</taxon>
    </lineage>
</organism>
<dbReference type="InterPro" id="IPR048279">
    <property type="entry name" value="MdtK-like"/>
</dbReference>
<evidence type="ECO:0000313" key="9">
    <source>
        <dbReference type="Proteomes" id="UP000016649"/>
    </source>
</evidence>
<dbReference type="PANTHER" id="PTHR43549">
    <property type="entry name" value="MULTIDRUG RESISTANCE PROTEIN YPNP-RELATED"/>
    <property type="match status" value="1"/>
</dbReference>
<evidence type="ECO:0000256" key="2">
    <source>
        <dbReference type="ARBA" id="ARBA00022448"/>
    </source>
</evidence>
<dbReference type="InterPro" id="IPR002528">
    <property type="entry name" value="MATE_fam"/>
</dbReference>
<keyword evidence="5 7" id="KW-1133">Transmembrane helix</keyword>
<dbReference type="InterPro" id="IPR052031">
    <property type="entry name" value="Membrane_Transporter-Flippase"/>
</dbReference>
<dbReference type="NCBIfam" id="TIGR00797">
    <property type="entry name" value="matE"/>
    <property type="match status" value="1"/>
</dbReference>
<dbReference type="EMBL" id="AWVH01000039">
    <property type="protein sequence ID" value="ERJ91979.1"/>
    <property type="molecule type" value="Genomic_DNA"/>
</dbReference>
<dbReference type="PIRSF" id="PIRSF006603">
    <property type="entry name" value="DinF"/>
    <property type="match status" value="1"/>
</dbReference>
<gene>
    <name evidence="8" type="ORF">HMPREF9193_01637</name>
</gene>
<keyword evidence="4 7" id="KW-0812">Transmembrane</keyword>
<keyword evidence="2" id="KW-0813">Transport</keyword>
<proteinExistence type="predicted"/>
<dbReference type="PANTHER" id="PTHR43549:SF3">
    <property type="entry name" value="MULTIDRUG RESISTANCE PROTEIN YPNP-RELATED"/>
    <property type="match status" value="1"/>
</dbReference>
<feature type="transmembrane region" description="Helical" evidence="7">
    <location>
        <begin position="381"/>
        <end position="401"/>
    </location>
</feature>
<keyword evidence="9" id="KW-1185">Reference proteome</keyword>
<accession>A0ABN0NX38</accession>
<evidence type="ECO:0000256" key="6">
    <source>
        <dbReference type="ARBA" id="ARBA00023136"/>
    </source>
</evidence>
<feature type="transmembrane region" description="Helical" evidence="7">
    <location>
        <begin position="170"/>
        <end position="190"/>
    </location>
</feature>
<evidence type="ECO:0000256" key="3">
    <source>
        <dbReference type="ARBA" id="ARBA00022475"/>
    </source>
</evidence>
<feature type="transmembrane region" description="Helical" evidence="7">
    <location>
        <begin position="196"/>
        <end position="218"/>
    </location>
</feature>
<sequence length="507" mass="54473">MEKSVQNIDFTEGAIGKKLFLFVLPILAGNILQQLYTTADAVIIGKYTGKIGLAAIDSVHALLRLPVLFFTGFATGAAVIISQYYGAKENGKLAQTIQTSLLFALAGGLVLSAAGFFAAPYVLNSIAVPQDLYPFALTYVQIYFAGFAGMMLYNIGSAILRALGDSKTPLYILIGSCVLNIVLDLIFIVYLKWNILGAAASTAVSQALSAAAVCTIVIKSKFAGIVGVPTDTACVSDAITGVPAGMLHKHKIGCNAAILKRIVQLGFPVGIQSAVYPLANLFIQSSINTTGTDNIAAWALCGKMDFLVWIASSSLASAVSVFSAQNYGAHKFGRIKRGTLYGALINICTIAIISAVLYLYGGTLAKLFISASDYNIIPVTVRILHFIAPFYVCDLFGDLFAGTIRGTGKTFTAMLITLISACGTRIAWILFAVPHNNDLLYILASFPLSWVLNSLAISVYYVIYARKNFRNMTEAVLPEAVKIKQAKITTLLNVVFDMHWERSRTRV</sequence>
<evidence type="ECO:0000256" key="7">
    <source>
        <dbReference type="SAM" id="Phobius"/>
    </source>
</evidence>
<dbReference type="CDD" id="cd13138">
    <property type="entry name" value="MATE_yoeA_like"/>
    <property type="match status" value="1"/>
</dbReference>
<evidence type="ECO:0000256" key="5">
    <source>
        <dbReference type="ARBA" id="ARBA00022989"/>
    </source>
</evidence>
<feature type="transmembrane region" description="Helical" evidence="7">
    <location>
        <begin position="142"/>
        <end position="163"/>
    </location>
</feature>
<comment type="subcellular location">
    <subcellularLocation>
        <location evidence="1">Cell membrane</location>
        <topology evidence="1">Multi-pass membrane protein</topology>
    </subcellularLocation>
</comment>
<feature type="transmembrane region" description="Helical" evidence="7">
    <location>
        <begin position="413"/>
        <end position="433"/>
    </location>
</feature>